<feature type="compositionally biased region" description="Low complexity" evidence="3">
    <location>
        <begin position="107"/>
        <end position="118"/>
    </location>
</feature>
<evidence type="ECO:0000256" key="3">
    <source>
        <dbReference type="SAM" id="MobiDB-lite"/>
    </source>
</evidence>
<feature type="region of interest" description="Disordered" evidence="3">
    <location>
        <begin position="373"/>
        <end position="451"/>
    </location>
</feature>
<evidence type="ECO:0000256" key="2">
    <source>
        <dbReference type="ARBA" id="ARBA00022801"/>
    </source>
</evidence>
<feature type="region of interest" description="Disordered" evidence="3">
    <location>
        <begin position="159"/>
        <end position="186"/>
    </location>
</feature>
<dbReference type="InterPro" id="IPR000086">
    <property type="entry name" value="NUDIX_hydrolase_dom"/>
</dbReference>
<accession>A0A7J6RGF8</accession>
<dbReference type="PANTHER" id="PTHR12629:SF0">
    <property type="entry name" value="DIPHOSPHOINOSITOL-POLYPHOSPHATE DIPHOSPHATASE"/>
    <property type="match status" value="1"/>
</dbReference>
<keyword evidence="2" id="KW-0378">Hydrolase</keyword>
<dbReference type="GO" id="GO:0005737">
    <property type="term" value="C:cytoplasm"/>
    <property type="evidence" value="ECO:0007669"/>
    <property type="project" value="TreeGrafter"/>
</dbReference>
<feature type="compositionally biased region" description="Basic and acidic residues" evidence="3">
    <location>
        <begin position="402"/>
        <end position="431"/>
    </location>
</feature>
<dbReference type="PROSITE" id="PS51462">
    <property type="entry name" value="NUDIX"/>
    <property type="match status" value="1"/>
</dbReference>
<feature type="compositionally biased region" description="Acidic residues" evidence="3">
    <location>
        <begin position="63"/>
        <end position="79"/>
    </location>
</feature>
<dbReference type="Pfam" id="PF00293">
    <property type="entry name" value="NUDIX"/>
    <property type="match status" value="1"/>
</dbReference>
<evidence type="ECO:0000259" key="4">
    <source>
        <dbReference type="PROSITE" id="PS51462"/>
    </source>
</evidence>
<dbReference type="PANTHER" id="PTHR12629">
    <property type="entry name" value="DIPHOSPHOINOSITOL POLYPHOSPHATE PHOSPHOHYDROLASE"/>
    <property type="match status" value="1"/>
</dbReference>
<feature type="compositionally biased region" description="Low complexity" evidence="3">
    <location>
        <begin position="159"/>
        <end position="176"/>
    </location>
</feature>
<dbReference type="Gene3D" id="3.90.79.10">
    <property type="entry name" value="Nucleoside Triphosphate Pyrophosphohydrolase"/>
    <property type="match status" value="1"/>
</dbReference>
<sequence length="451" mass="49291">MTTDDDEDGDIQVVEGGGEVTHDNGMMVTPPPPRTYSTSSSSSDTMSSTSSYSSSCTFCYGPSDDEEDGDSVADVNEGDDDNKVLSAAAAAEGGVVSIQEHDDEDNNNTNTSSINTNEESSRHNSSSHHHHYHHRRTTYQQYELREQMLQQPTAGLIHTTAAPAPSTTTRYTPPSSDGDSRDKGQQSTIVDDAIVGDTITNTPTAAVATHSLGSSINNHSSHYADPEVWSPTKEYKLRAGCVVYDEAGTNILLVNSTRHGSDRMTHTIPSGKVESFDQDLETAAVRETIEEAGVECSVIWDLGWYKSSTKTGQPTVTRLFLAQSTNVLSTWRESEFRERMWCSVSRALSLLGRKKPHYRLALHMAANAYAQHGHPHSPLITGPSQSRNNKKDNNKMLTVNGRVKDKAPSLDDEKKREKHAEGGKGGEHAPVDDDSLGMPTTGMYHERQQHS</sequence>
<feature type="compositionally biased region" description="Acidic residues" evidence="3">
    <location>
        <begin position="1"/>
        <end position="10"/>
    </location>
</feature>
<evidence type="ECO:0000256" key="1">
    <source>
        <dbReference type="ARBA" id="ARBA00022723"/>
    </source>
</evidence>
<comment type="caution">
    <text evidence="5">The sequence shown here is derived from an EMBL/GenBank/DDBJ whole genome shotgun (WGS) entry which is preliminary data.</text>
</comment>
<proteinExistence type="predicted"/>
<keyword evidence="6" id="KW-1185">Reference proteome</keyword>
<organism evidence="5 6">
    <name type="scientific">Perkinsus olseni</name>
    <name type="common">Perkinsus atlanticus</name>
    <dbReference type="NCBI Taxonomy" id="32597"/>
    <lineage>
        <taxon>Eukaryota</taxon>
        <taxon>Sar</taxon>
        <taxon>Alveolata</taxon>
        <taxon>Perkinsozoa</taxon>
        <taxon>Perkinsea</taxon>
        <taxon>Perkinsida</taxon>
        <taxon>Perkinsidae</taxon>
        <taxon>Perkinsus</taxon>
    </lineage>
</organism>
<keyword evidence="1" id="KW-0479">Metal-binding</keyword>
<feature type="region of interest" description="Disordered" evidence="3">
    <location>
        <begin position="97"/>
        <end position="138"/>
    </location>
</feature>
<dbReference type="GO" id="GO:0016787">
    <property type="term" value="F:hydrolase activity"/>
    <property type="evidence" value="ECO:0007669"/>
    <property type="project" value="UniProtKB-KW"/>
</dbReference>
<protein>
    <recommendedName>
        <fullName evidence="4">Nudix hydrolase domain-containing protein</fullName>
    </recommendedName>
</protein>
<evidence type="ECO:0000313" key="5">
    <source>
        <dbReference type="EMBL" id="KAF4719784.1"/>
    </source>
</evidence>
<feature type="domain" description="Nudix hydrolase" evidence="4">
    <location>
        <begin position="234"/>
        <end position="364"/>
    </location>
</feature>
<feature type="region of interest" description="Disordered" evidence="3">
    <location>
        <begin position="1"/>
        <end position="79"/>
    </location>
</feature>
<dbReference type="Proteomes" id="UP000553632">
    <property type="component" value="Unassembled WGS sequence"/>
</dbReference>
<evidence type="ECO:0000313" key="6">
    <source>
        <dbReference type="Proteomes" id="UP000553632"/>
    </source>
</evidence>
<dbReference type="GO" id="GO:0046872">
    <property type="term" value="F:metal ion binding"/>
    <property type="evidence" value="ECO:0007669"/>
    <property type="project" value="UniProtKB-KW"/>
</dbReference>
<dbReference type="GO" id="GO:0005634">
    <property type="term" value="C:nucleus"/>
    <property type="evidence" value="ECO:0007669"/>
    <property type="project" value="TreeGrafter"/>
</dbReference>
<dbReference type="SUPFAM" id="SSF55811">
    <property type="entry name" value="Nudix"/>
    <property type="match status" value="1"/>
</dbReference>
<dbReference type="InterPro" id="IPR015797">
    <property type="entry name" value="NUDIX_hydrolase-like_dom_sf"/>
</dbReference>
<dbReference type="AlphaFoldDB" id="A0A7J6RGF8"/>
<name>A0A7J6RGF8_PEROL</name>
<dbReference type="EMBL" id="JABANO010025707">
    <property type="protein sequence ID" value="KAF4719784.1"/>
    <property type="molecule type" value="Genomic_DNA"/>
</dbReference>
<gene>
    <name evidence="5" type="ORF">FOZ63_015802</name>
</gene>
<feature type="compositionally biased region" description="Low complexity" evidence="3">
    <location>
        <begin position="35"/>
        <end position="55"/>
    </location>
</feature>
<feature type="compositionally biased region" description="Basic residues" evidence="3">
    <location>
        <begin position="125"/>
        <end position="137"/>
    </location>
</feature>
<reference evidence="5 6" key="1">
    <citation type="submission" date="2020-04" db="EMBL/GenBank/DDBJ databases">
        <title>Perkinsus olseni comparative genomics.</title>
        <authorList>
            <person name="Bogema D.R."/>
        </authorList>
    </citation>
    <scope>NUCLEOTIDE SEQUENCE [LARGE SCALE GENOMIC DNA]</scope>
    <source>
        <strain evidence="5 6">ATCC PRA-207</strain>
    </source>
</reference>